<dbReference type="SUPFAM" id="SSF51294">
    <property type="entry name" value="Hedgehog/intein (Hint) domain"/>
    <property type="match status" value="1"/>
</dbReference>
<evidence type="ECO:0000256" key="13">
    <source>
        <dbReference type="ARBA" id="ARBA00023239"/>
    </source>
</evidence>
<dbReference type="Gene3D" id="3.40.50.720">
    <property type="entry name" value="NAD(P)-binding Rossmann-like Domain"/>
    <property type="match status" value="2"/>
</dbReference>
<keyword evidence="8" id="KW-0735">Signal-anchor</keyword>
<dbReference type="Pfam" id="PF16363">
    <property type="entry name" value="GDP_Man_Dehyd"/>
    <property type="match status" value="2"/>
</dbReference>
<keyword evidence="9" id="KW-1133">Transmembrane helix</keyword>
<keyword evidence="11" id="KW-0333">Golgi apparatus</keyword>
<keyword evidence="13" id="KW-0456">Lyase</keyword>
<dbReference type="SUPFAM" id="SSF51735">
    <property type="entry name" value="NAD(P)-binding Rossmann-fold domains"/>
    <property type="match status" value="2"/>
</dbReference>
<gene>
    <name evidence="15" type="ORF">H6G72_00805</name>
</gene>
<sequence length="642" mass="73255">MRILVTGGAGFIGSHLIDRLMEQGHDVICLDNFFTGNKRNILKWMDNPYFELIRHDVTEPIRLEVDQIYHLACPASPVHYQYNPVKTIKTNVIGTMHMLGLAKRIKARFLLASTSEVYGDPDVHPQTEEYRGNVNCIGPRSCYDSKTEILTEEGWVAFPDLKPGVRVATLDPNNQVEYHIPDEYIEQPYIGELLHFANAKFDFCVTPNHWMYVRSKTGVLKFVRADEDKHWHSWRVLTGGEFVGEEPEWFELGQPPRNAKVSVERIAMDDWLEFFGYYISEGCVHVRQRGRVVNGSDYDVADYNILIAQENPEGRAKIAACLSRLGFKFFQSDDHQFRICSKQLAEILLPFGKSGDKYIPRELLQLSPRQSWILLKALILGDGSQRGNCYTYYTKSKQLADDVQELALRCGYAASVVSHAAGRDIYHVNIRPAVDAHLVSPDRVRYVGKVYCVNVRNHVICVRRNGRAAWCGNCYDEGKRVAETLAFDYHHQNNVDIRVARIFNTYGPRMLENDGRVVSNFVVQALQGIPLTVYGDGSQTRSFCYVSDLVEGLIRLMNGDYIGPVNLGNPGEYTILELAEKIQKMINPDAQIEFKPLPQDDPRQRQPDITKAKHYLGWQPTVPLDQGLELMIQDFRDRLSST</sequence>
<dbReference type="SUPFAM" id="SSF55608">
    <property type="entry name" value="Homing endonucleases"/>
    <property type="match status" value="1"/>
</dbReference>
<keyword evidence="10" id="KW-0520">NAD</keyword>
<feature type="domain" description="DOD-type homing endonuclease" evidence="14">
    <location>
        <begin position="274"/>
        <end position="412"/>
    </location>
</feature>
<evidence type="ECO:0000256" key="8">
    <source>
        <dbReference type="ARBA" id="ARBA00022968"/>
    </source>
</evidence>
<keyword evidence="7" id="KW-0210">Decarboxylase</keyword>
<keyword evidence="12" id="KW-0472">Membrane</keyword>
<evidence type="ECO:0000256" key="6">
    <source>
        <dbReference type="ARBA" id="ARBA00022692"/>
    </source>
</evidence>
<evidence type="ECO:0000313" key="16">
    <source>
        <dbReference type="Proteomes" id="UP000641954"/>
    </source>
</evidence>
<comment type="similarity">
    <text evidence="4">Belongs to the NAD(P)-dependent epimerase/dehydratase family. UDP-glucuronic acid decarboxylase subfamily.</text>
</comment>
<comment type="subcellular location">
    <subcellularLocation>
        <location evidence="2">Golgi apparatus</location>
        <location evidence="2">Golgi stack membrane</location>
        <topology evidence="2">Single-pass type II membrane protein</topology>
    </subcellularLocation>
</comment>
<protein>
    <recommendedName>
        <fullName evidence="5">UDP-glucuronate decarboxylase</fullName>
        <ecNumber evidence="5">4.1.1.35</ecNumber>
    </recommendedName>
</protein>
<comment type="pathway">
    <text evidence="3">Nucleotide-sugar biosynthesis; UDP-alpha-D-xylose biosynthesis; UDP-alpha-D-xylose from UDP-alpha-D-glucuronate: step 1/1.</text>
</comment>
<name>A0ABR8E6J6_9CYAN</name>
<dbReference type="EC" id="4.1.1.35" evidence="5"/>
<evidence type="ECO:0000256" key="4">
    <source>
        <dbReference type="ARBA" id="ARBA00007505"/>
    </source>
</evidence>
<organism evidence="15 16">
    <name type="scientific">Planktothricoides raciborskii FACHB-1370</name>
    <dbReference type="NCBI Taxonomy" id="2949576"/>
    <lineage>
        <taxon>Bacteria</taxon>
        <taxon>Bacillati</taxon>
        <taxon>Cyanobacteriota</taxon>
        <taxon>Cyanophyceae</taxon>
        <taxon>Oscillatoriophycideae</taxon>
        <taxon>Oscillatoriales</taxon>
        <taxon>Oscillatoriaceae</taxon>
        <taxon>Planktothricoides</taxon>
    </lineage>
</organism>
<comment type="caution">
    <text evidence="15">The sequence shown here is derived from an EMBL/GenBank/DDBJ whole genome shotgun (WGS) entry which is preliminary data.</text>
</comment>
<dbReference type="EMBL" id="JACJSK010000001">
    <property type="protein sequence ID" value="MBD2542439.1"/>
    <property type="molecule type" value="Genomic_DNA"/>
</dbReference>
<dbReference type="InterPro" id="IPR004042">
    <property type="entry name" value="Intein_endonuc_central"/>
</dbReference>
<evidence type="ECO:0000256" key="12">
    <source>
        <dbReference type="ARBA" id="ARBA00023136"/>
    </source>
</evidence>
<dbReference type="PANTHER" id="PTHR43078">
    <property type="entry name" value="UDP-GLUCURONIC ACID DECARBOXYLASE-RELATED"/>
    <property type="match status" value="1"/>
</dbReference>
<reference evidence="15 16" key="1">
    <citation type="journal article" date="2020" name="ISME J.">
        <title>Comparative genomics reveals insights into cyanobacterial evolution and habitat adaptation.</title>
        <authorList>
            <person name="Chen M.Y."/>
            <person name="Teng W.K."/>
            <person name="Zhao L."/>
            <person name="Hu C.X."/>
            <person name="Zhou Y.K."/>
            <person name="Han B.P."/>
            <person name="Song L.R."/>
            <person name="Shu W.S."/>
        </authorList>
    </citation>
    <scope>NUCLEOTIDE SEQUENCE [LARGE SCALE GENOMIC DNA]</scope>
    <source>
        <strain evidence="15 16">FACHB-1370</strain>
    </source>
</reference>
<comment type="cofactor">
    <cofactor evidence="1">
        <name>NAD(+)</name>
        <dbReference type="ChEBI" id="CHEBI:57540"/>
    </cofactor>
</comment>
<dbReference type="InterPro" id="IPR004860">
    <property type="entry name" value="LAGLIDADG_dom"/>
</dbReference>
<dbReference type="PANTHER" id="PTHR43078:SF6">
    <property type="entry name" value="UDP-GLUCURONIC ACID DECARBOXYLASE 1"/>
    <property type="match status" value="1"/>
</dbReference>
<evidence type="ECO:0000256" key="11">
    <source>
        <dbReference type="ARBA" id="ARBA00023034"/>
    </source>
</evidence>
<accession>A0ABR8E6J6</accession>
<dbReference type="PROSITE" id="PS50819">
    <property type="entry name" value="INTEIN_ENDONUCLEASE"/>
    <property type="match status" value="1"/>
</dbReference>
<dbReference type="InterPro" id="IPR027434">
    <property type="entry name" value="Homing_endonucl"/>
</dbReference>
<dbReference type="Gene3D" id="3.10.28.10">
    <property type="entry name" value="Homing endonucleases"/>
    <property type="match status" value="1"/>
</dbReference>
<dbReference type="InterPro" id="IPR016040">
    <property type="entry name" value="NAD(P)-bd_dom"/>
</dbReference>
<evidence type="ECO:0000256" key="9">
    <source>
        <dbReference type="ARBA" id="ARBA00022989"/>
    </source>
</evidence>
<evidence type="ECO:0000259" key="14">
    <source>
        <dbReference type="PROSITE" id="PS50819"/>
    </source>
</evidence>
<dbReference type="Pfam" id="PF14528">
    <property type="entry name" value="LAGLIDADG_3"/>
    <property type="match status" value="1"/>
</dbReference>
<evidence type="ECO:0000256" key="3">
    <source>
        <dbReference type="ARBA" id="ARBA00005100"/>
    </source>
</evidence>
<evidence type="ECO:0000313" key="15">
    <source>
        <dbReference type="EMBL" id="MBD2542439.1"/>
    </source>
</evidence>
<dbReference type="Proteomes" id="UP000641954">
    <property type="component" value="Unassembled WGS sequence"/>
</dbReference>
<evidence type="ECO:0000256" key="10">
    <source>
        <dbReference type="ARBA" id="ARBA00023027"/>
    </source>
</evidence>
<evidence type="ECO:0000256" key="2">
    <source>
        <dbReference type="ARBA" id="ARBA00004447"/>
    </source>
</evidence>
<proteinExistence type="inferred from homology"/>
<dbReference type="InterPro" id="IPR036291">
    <property type="entry name" value="NAD(P)-bd_dom_sf"/>
</dbReference>
<evidence type="ECO:0000256" key="5">
    <source>
        <dbReference type="ARBA" id="ARBA00012290"/>
    </source>
</evidence>
<evidence type="ECO:0000256" key="1">
    <source>
        <dbReference type="ARBA" id="ARBA00001911"/>
    </source>
</evidence>
<keyword evidence="16" id="KW-1185">Reference proteome</keyword>
<dbReference type="InterPro" id="IPR044516">
    <property type="entry name" value="UXS-like"/>
</dbReference>
<dbReference type="InterPro" id="IPR036844">
    <property type="entry name" value="Hint_dom_sf"/>
</dbReference>
<keyword evidence="6" id="KW-0812">Transmembrane</keyword>
<evidence type="ECO:0000256" key="7">
    <source>
        <dbReference type="ARBA" id="ARBA00022793"/>
    </source>
</evidence>